<dbReference type="GO" id="GO:0006364">
    <property type="term" value="P:rRNA processing"/>
    <property type="evidence" value="ECO:0007669"/>
    <property type="project" value="InterPro"/>
</dbReference>
<protein>
    <recommendedName>
        <fullName evidence="2">23S rRNA (Pseudouridine(1915)-N(3))-methyltransferase RlmH</fullName>
    </recommendedName>
</protein>
<dbReference type="InterPro" id="IPR029028">
    <property type="entry name" value="Alpha/beta_knot_MTases"/>
</dbReference>
<reference evidence="1" key="1">
    <citation type="submission" date="2018-05" db="EMBL/GenBank/DDBJ databases">
        <authorList>
            <person name="Lanie J.A."/>
            <person name="Ng W.-L."/>
            <person name="Kazmierczak K.M."/>
            <person name="Andrzejewski T.M."/>
            <person name="Davidsen T.M."/>
            <person name="Wayne K.J."/>
            <person name="Tettelin H."/>
            <person name="Glass J.I."/>
            <person name="Rusch D."/>
            <person name="Podicherti R."/>
            <person name="Tsui H.-C.T."/>
            <person name="Winkler M.E."/>
        </authorList>
    </citation>
    <scope>NUCLEOTIDE SEQUENCE</scope>
</reference>
<evidence type="ECO:0000313" key="1">
    <source>
        <dbReference type="EMBL" id="SVC81131.1"/>
    </source>
</evidence>
<dbReference type="SUPFAM" id="SSF75217">
    <property type="entry name" value="alpha/beta knot"/>
    <property type="match status" value="1"/>
</dbReference>
<dbReference type="Pfam" id="PF02590">
    <property type="entry name" value="SPOUT_MTase"/>
    <property type="match status" value="1"/>
</dbReference>
<accession>A0A382QA88</accession>
<dbReference type="InterPro" id="IPR029026">
    <property type="entry name" value="tRNA_m1G_MTases_N"/>
</dbReference>
<gene>
    <name evidence="1" type="ORF">METZ01_LOCUS333985</name>
</gene>
<evidence type="ECO:0008006" key="2">
    <source>
        <dbReference type="Google" id="ProtNLM"/>
    </source>
</evidence>
<dbReference type="InterPro" id="IPR003742">
    <property type="entry name" value="RlmH-like"/>
</dbReference>
<organism evidence="1">
    <name type="scientific">marine metagenome</name>
    <dbReference type="NCBI Taxonomy" id="408172"/>
    <lineage>
        <taxon>unclassified sequences</taxon>
        <taxon>metagenomes</taxon>
        <taxon>ecological metagenomes</taxon>
    </lineage>
</organism>
<proteinExistence type="predicted"/>
<dbReference type="AlphaFoldDB" id="A0A382QA88"/>
<dbReference type="Gene3D" id="3.40.1280.10">
    <property type="match status" value="1"/>
</dbReference>
<dbReference type="EMBL" id="UINC01112295">
    <property type="protein sequence ID" value="SVC81131.1"/>
    <property type="molecule type" value="Genomic_DNA"/>
</dbReference>
<feature type="non-terminal residue" evidence="1">
    <location>
        <position position="76"/>
    </location>
</feature>
<sequence length="76" mass="8468">MRITICAVARARSGPTAEICQTYQKRLPWDVTIREVEARKYLKGDKRLGAEAQLLRDAIPKGATVIALDRKGKTLS</sequence>
<dbReference type="GO" id="GO:0008168">
    <property type="term" value="F:methyltransferase activity"/>
    <property type="evidence" value="ECO:0007669"/>
    <property type="project" value="InterPro"/>
</dbReference>
<name>A0A382QA88_9ZZZZ</name>